<dbReference type="PANTHER" id="PTHR43559:SF3">
    <property type="entry name" value="HYDROLASE YCAC-RELATED"/>
    <property type="match status" value="1"/>
</dbReference>
<dbReference type="Proteomes" id="UP000258309">
    <property type="component" value="Unassembled WGS sequence"/>
</dbReference>
<sequence>MKLSLLASVALAAVTTAEGYTFTRLNKTDAALLVVDQQLGLSTLVSDYDPTVFRQSILAHAALGKLFNLPTILTTSADTGTLIVLCIPILLSSTAKARTTKVDAWDNPDFRAAVQATGKKQIILAGIVTEVCTSFLALSLREAGYEVWANTDASGTFNDKLAADANRRMEQAGVHLMGMFGIAMDLMRDWRNTPGASEVLPFLDQYLVPYSLVARNHVYAIENGTLIPGEAQIL</sequence>
<feature type="non-terminal residue" evidence="4">
    <location>
        <position position="1"/>
    </location>
</feature>
<dbReference type="InterPro" id="IPR053152">
    <property type="entry name" value="Hydrolase_YcaC-like"/>
</dbReference>
<evidence type="ECO:0000256" key="1">
    <source>
        <dbReference type="ARBA" id="ARBA00006336"/>
    </source>
</evidence>
<feature type="non-terminal residue" evidence="4">
    <location>
        <position position="234"/>
    </location>
</feature>
<feature type="chain" id="PRO_5017835574" description="Isochorismatase-like domain-containing protein" evidence="2">
    <location>
        <begin position="20"/>
        <end position="234"/>
    </location>
</feature>
<evidence type="ECO:0000313" key="4">
    <source>
        <dbReference type="EMBL" id="RFU25079.1"/>
    </source>
</evidence>
<reference evidence="4 5" key="1">
    <citation type="submission" date="2018-05" db="EMBL/GenBank/DDBJ databases">
        <title>Draft genome sequence of Scytalidium lignicola DSM 105466, a ubiquitous saprotrophic fungus.</title>
        <authorList>
            <person name="Buettner E."/>
            <person name="Gebauer A.M."/>
            <person name="Hofrichter M."/>
            <person name="Liers C."/>
            <person name="Kellner H."/>
        </authorList>
    </citation>
    <scope>NUCLEOTIDE SEQUENCE [LARGE SCALE GENOMIC DNA]</scope>
    <source>
        <strain evidence="4 5">DSM 105466</strain>
    </source>
</reference>
<dbReference type="EMBL" id="NCSJ02000366">
    <property type="protein sequence ID" value="RFU25079.1"/>
    <property type="molecule type" value="Genomic_DNA"/>
</dbReference>
<organism evidence="4 5">
    <name type="scientific">Scytalidium lignicola</name>
    <name type="common">Hyphomycete</name>
    <dbReference type="NCBI Taxonomy" id="5539"/>
    <lineage>
        <taxon>Eukaryota</taxon>
        <taxon>Fungi</taxon>
        <taxon>Dikarya</taxon>
        <taxon>Ascomycota</taxon>
        <taxon>Pezizomycotina</taxon>
        <taxon>Leotiomycetes</taxon>
        <taxon>Leotiomycetes incertae sedis</taxon>
        <taxon>Scytalidium</taxon>
    </lineage>
</organism>
<dbReference type="SUPFAM" id="SSF52499">
    <property type="entry name" value="Isochorismatase-like hydrolases"/>
    <property type="match status" value="1"/>
</dbReference>
<proteinExistence type="inferred from homology"/>
<keyword evidence="5" id="KW-1185">Reference proteome</keyword>
<evidence type="ECO:0000256" key="2">
    <source>
        <dbReference type="SAM" id="SignalP"/>
    </source>
</evidence>
<dbReference type="InterPro" id="IPR036380">
    <property type="entry name" value="Isochorismatase-like_sf"/>
</dbReference>
<feature type="domain" description="Isochorismatase-like" evidence="3">
    <location>
        <begin position="100"/>
        <end position="177"/>
    </location>
</feature>
<dbReference type="OrthoDB" id="167809at2759"/>
<feature type="signal peptide" evidence="2">
    <location>
        <begin position="1"/>
        <end position="19"/>
    </location>
</feature>
<name>A0A3E2GVE0_SCYLI</name>
<protein>
    <recommendedName>
        <fullName evidence="3">Isochorismatase-like domain-containing protein</fullName>
    </recommendedName>
</protein>
<dbReference type="Gene3D" id="3.40.50.850">
    <property type="entry name" value="Isochorismatase-like"/>
    <property type="match status" value="1"/>
</dbReference>
<accession>A0A3E2GVE0</accession>
<keyword evidence="2" id="KW-0732">Signal</keyword>
<comment type="caution">
    <text evidence="4">The sequence shown here is derived from an EMBL/GenBank/DDBJ whole genome shotgun (WGS) entry which is preliminary data.</text>
</comment>
<dbReference type="OMA" id="LTRQSAW"/>
<dbReference type="PANTHER" id="PTHR43559">
    <property type="entry name" value="HYDROLASE YCAC-RELATED"/>
    <property type="match status" value="1"/>
</dbReference>
<dbReference type="AlphaFoldDB" id="A0A3E2GVE0"/>
<evidence type="ECO:0000259" key="3">
    <source>
        <dbReference type="Pfam" id="PF00857"/>
    </source>
</evidence>
<dbReference type="InterPro" id="IPR000868">
    <property type="entry name" value="Isochorismatase-like_dom"/>
</dbReference>
<comment type="similarity">
    <text evidence="1">Belongs to the isochorismatase family.</text>
</comment>
<dbReference type="Pfam" id="PF00857">
    <property type="entry name" value="Isochorismatase"/>
    <property type="match status" value="1"/>
</dbReference>
<evidence type="ECO:0000313" key="5">
    <source>
        <dbReference type="Proteomes" id="UP000258309"/>
    </source>
</evidence>
<gene>
    <name evidence="4" type="ORF">B7463_g11260</name>
</gene>